<sequence>MPTRPRTSLSPRLCRGRANLCFWTAVAIVILLALTAFSPLPDSIDEHRDALIENFKQSTGLKPKPPPHSDWVDFKQLENVTARYAYATFYSPPTEIDTVPMEHDEYFQAIRTLIYQTVHDKETKSEHGYPIIVLISQDVSPVKAERMRRDGAIVMVATNPDPGWVVTPIFHWKYMLTKLRLWQLTQFERICFFDGDTLLQYPMDGVFEDPAVKELQTSGTNASAYYPGEAKVPDTYSFVSDQNMMKHHWPPTNEAEMYVGKDYFNAGFFVLKPDDEMYNHYMSILHLPDQKRKKGHNLFDPFLGEQEMLNYAHRRSGNIPWLEPSYMWNVVYPSLEDLEGGVHSIHEKWWKPSDESLRLWARKQMWKMQGFYEARDALQNGTLKEDEMRWKWMKEGYDQLAEFASSEPPSIGLLRSGKPHTGSSNESASQDGAQAGPAGSGAANHDDG</sequence>
<keyword evidence="4" id="KW-1185">Reference proteome</keyword>
<proteinExistence type="predicted"/>
<organism evidence="3 4">
    <name type="scientific">Teratosphaeria destructans</name>
    <dbReference type="NCBI Taxonomy" id="418781"/>
    <lineage>
        <taxon>Eukaryota</taxon>
        <taxon>Fungi</taxon>
        <taxon>Dikarya</taxon>
        <taxon>Ascomycota</taxon>
        <taxon>Pezizomycotina</taxon>
        <taxon>Dothideomycetes</taxon>
        <taxon>Dothideomycetidae</taxon>
        <taxon>Mycosphaerellales</taxon>
        <taxon>Teratosphaeriaceae</taxon>
        <taxon>Teratosphaeria</taxon>
    </lineage>
</organism>
<reference evidence="3 4" key="2">
    <citation type="journal article" date="2021" name="Curr. Genet.">
        <title>Genetic response to nitrogen starvation in the aggressive Eucalyptus foliar pathogen Teratosphaeria destructans.</title>
        <authorList>
            <person name="Havenga M."/>
            <person name="Wingfield B.D."/>
            <person name="Wingfield M.J."/>
            <person name="Dreyer L.L."/>
            <person name="Roets F."/>
            <person name="Aylward J."/>
        </authorList>
    </citation>
    <scope>NUCLEOTIDE SEQUENCE [LARGE SCALE GENOMIC DNA]</scope>
    <source>
        <strain evidence="3">CMW44962</strain>
    </source>
</reference>
<feature type="compositionally biased region" description="Low complexity" evidence="1">
    <location>
        <begin position="427"/>
        <end position="448"/>
    </location>
</feature>
<protein>
    <submittedName>
        <fullName evidence="3">Nucleotide-diphospho-sugar transferase</fullName>
    </submittedName>
</protein>
<dbReference type="AlphaFoldDB" id="A0A9W7SIS3"/>
<keyword evidence="2" id="KW-1133">Transmembrane helix</keyword>
<evidence type="ECO:0000256" key="1">
    <source>
        <dbReference type="SAM" id="MobiDB-lite"/>
    </source>
</evidence>
<dbReference type="InterPro" id="IPR029044">
    <property type="entry name" value="Nucleotide-diphossugar_trans"/>
</dbReference>
<dbReference type="Proteomes" id="UP001138500">
    <property type="component" value="Unassembled WGS sequence"/>
</dbReference>
<feature type="region of interest" description="Disordered" evidence="1">
    <location>
        <begin position="408"/>
        <end position="448"/>
    </location>
</feature>
<name>A0A9W7SIS3_9PEZI</name>
<keyword evidence="3" id="KW-0808">Transferase</keyword>
<dbReference type="EMBL" id="RIBY02002489">
    <property type="protein sequence ID" value="KAH9811181.1"/>
    <property type="molecule type" value="Genomic_DNA"/>
</dbReference>
<dbReference type="OrthoDB" id="2014201at2759"/>
<reference evidence="3 4" key="1">
    <citation type="journal article" date="2018" name="IMA Fungus">
        <title>IMA Genome-F 10: Nine draft genome sequences of Claviceps purpurea s.lat., including C. arundinis, C. humidiphila, and C. cf. spartinae, pseudomolecules for the pitch canker pathogen Fusarium circinatum, draft genome of Davidsoniella eucalypti, Grosmannia galeiformis, Quambalaria eucalypti, and Teratosphaeria destructans.</title>
        <authorList>
            <person name="Wingfield B.D."/>
            <person name="Liu M."/>
            <person name="Nguyen H.D."/>
            <person name="Lane F.A."/>
            <person name="Morgan S.W."/>
            <person name="De Vos L."/>
            <person name="Wilken P.M."/>
            <person name="Duong T.A."/>
            <person name="Aylward J."/>
            <person name="Coetzee M.P."/>
            <person name="Dadej K."/>
            <person name="De Beer Z.W."/>
            <person name="Findlay W."/>
            <person name="Havenga M."/>
            <person name="Kolarik M."/>
            <person name="Menzies J.G."/>
            <person name="Naidoo K."/>
            <person name="Pochopski O."/>
            <person name="Shoukouhi P."/>
            <person name="Santana Q.C."/>
            <person name="Seifert K.A."/>
            <person name="Soal N."/>
            <person name="Steenkamp E.T."/>
            <person name="Tatham C.T."/>
            <person name="van der Nest M.A."/>
            <person name="Wingfield M.J."/>
        </authorList>
    </citation>
    <scope>NUCLEOTIDE SEQUENCE [LARGE SCALE GENOMIC DNA]</scope>
    <source>
        <strain evidence="3">CMW44962</strain>
    </source>
</reference>
<keyword evidence="2" id="KW-0812">Transmembrane</keyword>
<keyword evidence="2" id="KW-0472">Membrane</keyword>
<feature type="transmembrane region" description="Helical" evidence="2">
    <location>
        <begin position="20"/>
        <end position="40"/>
    </location>
</feature>
<dbReference type="PANTHER" id="PTHR11183">
    <property type="entry name" value="GLYCOGENIN SUBFAMILY MEMBER"/>
    <property type="match status" value="1"/>
</dbReference>
<evidence type="ECO:0000256" key="2">
    <source>
        <dbReference type="SAM" id="Phobius"/>
    </source>
</evidence>
<evidence type="ECO:0000313" key="3">
    <source>
        <dbReference type="EMBL" id="KAH9811181.1"/>
    </source>
</evidence>
<dbReference type="InterPro" id="IPR050587">
    <property type="entry name" value="GNT1/Glycosyltrans_8"/>
</dbReference>
<dbReference type="Gene3D" id="3.90.550.10">
    <property type="entry name" value="Spore Coat Polysaccharide Biosynthesis Protein SpsA, Chain A"/>
    <property type="match status" value="1"/>
</dbReference>
<evidence type="ECO:0000313" key="4">
    <source>
        <dbReference type="Proteomes" id="UP001138500"/>
    </source>
</evidence>
<dbReference type="GO" id="GO:0016740">
    <property type="term" value="F:transferase activity"/>
    <property type="evidence" value="ECO:0007669"/>
    <property type="project" value="UniProtKB-KW"/>
</dbReference>
<gene>
    <name evidence="3" type="ORF">Tdes44962_MAKER05914</name>
</gene>
<comment type="caution">
    <text evidence="3">The sequence shown here is derived from an EMBL/GenBank/DDBJ whole genome shotgun (WGS) entry which is preliminary data.</text>
</comment>
<accession>A0A9W7SIS3</accession>
<dbReference type="SUPFAM" id="SSF53448">
    <property type="entry name" value="Nucleotide-diphospho-sugar transferases"/>
    <property type="match status" value="1"/>
</dbReference>